<protein>
    <recommendedName>
        <fullName evidence="4">UBR-type domain-containing protein</fullName>
    </recommendedName>
</protein>
<proteinExistence type="predicted"/>
<evidence type="ECO:0000256" key="2">
    <source>
        <dbReference type="ARBA" id="ARBA00022771"/>
    </source>
</evidence>
<dbReference type="InterPro" id="IPR040204">
    <property type="entry name" value="UBR7"/>
</dbReference>
<dbReference type="eggNOG" id="KOG2752">
    <property type="taxonomic scope" value="Eukaryota"/>
</dbReference>
<dbReference type="HOGENOM" id="CLU_025221_1_0_1"/>
<dbReference type="CDD" id="cd19677">
    <property type="entry name" value="UBR-box_UBR7"/>
    <property type="match status" value="1"/>
</dbReference>
<dbReference type="EMBL" id="HE650822">
    <property type="protein sequence ID" value="CCF56519.1"/>
    <property type="molecule type" value="Genomic_DNA"/>
</dbReference>
<name>H2AQ69_KAZAF</name>
<evidence type="ECO:0000259" key="4">
    <source>
        <dbReference type="SMART" id="SM00396"/>
    </source>
</evidence>
<keyword evidence="1" id="KW-0479">Metal-binding</keyword>
<keyword evidence="2" id="KW-0863">Zinc-finger</keyword>
<accession>H2AQ69</accession>
<evidence type="ECO:0000313" key="5">
    <source>
        <dbReference type="EMBL" id="CCF56519.1"/>
    </source>
</evidence>
<dbReference type="GO" id="GO:0061630">
    <property type="term" value="F:ubiquitin protein ligase activity"/>
    <property type="evidence" value="ECO:0007669"/>
    <property type="project" value="InterPro"/>
</dbReference>
<evidence type="ECO:0000313" key="6">
    <source>
        <dbReference type="Proteomes" id="UP000005220"/>
    </source>
</evidence>
<sequence>MSTTSDHLSAEDFISQQTVLEKEARELMPWNPKKCTYEMGPLRQQLYSCRTHNNIGICYSCSIRCHTSCDIVELFSKRHFTCDCGTERDSRVKEKDHIKCEIRKNIEKDISAMDNLYGQNFKGLFCNCAQEYDPDSDAVMLQCILGLECDEDWYHDYCILGKTESESKELKRTKDENTGAGEAVLGGFPKLESFDAFICWKCVSKYEYFFRKLQSHELADSIIACKLVRSEKENEDELNRHNKRSISPEDDHNLNEYSIFLQNDYSKNFKKLKGTLDKEKDKHLYTFLDQIAPFLIESEPIHEPNEDDDELSIFDLATQALHRNVEQENAVNGILAFQALKSKLNDFLKTFAEKGEVVKEEDIKGFFQK</sequence>
<dbReference type="GO" id="GO:0005737">
    <property type="term" value="C:cytoplasm"/>
    <property type="evidence" value="ECO:0007669"/>
    <property type="project" value="TreeGrafter"/>
</dbReference>
<dbReference type="GeneID" id="13882822"/>
<dbReference type="AlphaFoldDB" id="H2AQ69"/>
<gene>
    <name evidence="5" type="primary">KAFR0B02210</name>
    <name evidence="5" type="ORF">KAFR_0B02210</name>
</gene>
<dbReference type="Pfam" id="PF02207">
    <property type="entry name" value="zf-UBR"/>
    <property type="match status" value="1"/>
</dbReference>
<reference evidence="5 6" key="1">
    <citation type="journal article" date="2011" name="Proc. Natl. Acad. Sci. U.S.A.">
        <title>Evolutionary erosion of yeast sex chromosomes by mating-type switching accidents.</title>
        <authorList>
            <person name="Gordon J.L."/>
            <person name="Armisen D."/>
            <person name="Proux-Wera E."/>
            <person name="Oheigeartaigh S.S."/>
            <person name="Byrne K.P."/>
            <person name="Wolfe K.H."/>
        </authorList>
    </citation>
    <scope>NUCLEOTIDE SEQUENCE [LARGE SCALE GENOMIC DNA]</scope>
    <source>
        <strain evidence="6">ATCC 22294 / BCRC 22015 / CBS 2517 / CECT 1963 / NBRC 1671 / NRRL Y-8276</strain>
    </source>
</reference>
<feature type="domain" description="UBR-type" evidence="4">
    <location>
        <begin position="33"/>
        <end position="104"/>
    </location>
</feature>
<dbReference type="InParanoid" id="H2AQ69"/>
<dbReference type="Proteomes" id="UP000005220">
    <property type="component" value="Chromosome 2"/>
</dbReference>
<dbReference type="PANTHER" id="PTHR13513">
    <property type="entry name" value="E3 UBIQUITIN-PROTEIN LIGASE UBR7"/>
    <property type="match status" value="1"/>
</dbReference>
<dbReference type="SMART" id="SM00396">
    <property type="entry name" value="ZnF_UBR1"/>
    <property type="match status" value="1"/>
</dbReference>
<dbReference type="OrthoDB" id="5795902at2759"/>
<dbReference type="InterPro" id="IPR047506">
    <property type="entry name" value="UBR7-like_UBR-box"/>
</dbReference>
<dbReference type="GO" id="GO:0008270">
    <property type="term" value="F:zinc ion binding"/>
    <property type="evidence" value="ECO:0007669"/>
    <property type="project" value="UniProtKB-KW"/>
</dbReference>
<dbReference type="RefSeq" id="XP_003955654.1">
    <property type="nucleotide sequence ID" value="XM_003955605.1"/>
</dbReference>
<dbReference type="PANTHER" id="PTHR13513:SF9">
    <property type="entry name" value="E3 UBIQUITIN-PROTEIN LIGASE UBR7-RELATED"/>
    <property type="match status" value="1"/>
</dbReference>
<organism evidence="5 6">
    <name type="scientific">Kazachstania africana (strain ATCC 22294 / BCRC 22015 / CBS 2517 / CECT 1963 / NBRC 1671 / NRRL Y-8276)</name>
    <name type="common">Yeast</name>
    <name type="synonym">Kluyveromyces africanus</name>
    <dbReference type="NCBI Taxonomy" id="1071382"/>
    <lineage>
        <taxon>Eukaryota</taxon>
        <taxon>Fungi</taxon>
        <taxon>Dikarya</taxon>
        <taxon>Ascomycota</taxon>
        <taxon>Saccharomycotina</taxon>
        <taxon>Saccharomycetes</taxon>
        <taxon>Saccharomycetales</taxon>
        <taxon>Saccharomycetaceae</taxon>
        <taxon>Kazachstania</taxon>
    </lineage>
</organism>
<dbReference type="InterPro" id="IPR003126">
    <property type="entry name" value="Znf_UBR"/>
</dbReference>
<evidence type="ECO:0000256" key="3">
    <source>
        <dbReference type="ARBA" id="ARBA00022833"/>
    </source>
</evidence>
<evidence type="ECO:0000256" key="1">
    <source>
        <dbReference type="ARBA" id="ARBA00022723"/>
    </source>
</evidence>
<dbReference type="KEGG" id="kaf:KAFR_0B02210"/>
<keyword evidence="6" id="KW-1185">Reference proteome</keyword>
<keyword evidence="3" id="KW-0862">Zinc</keyword>